<evidence type="ECO:0000256" key="10">
    <source>
        <dbReference type="ARBA" id="ARBA00022737"/>
    </source>
</evidence>
<dbReference type="SUPFAM" id="SSF50978">
    <property type="entry name" value="WD40 repeat-like"/>
    <property type="match status" value="1"/>
</dbReference>
<dbReference type="SMART" id="SM00320">
    <property type="entry name" value="WD40"/>
    <property type="match status" value="2"/>
</dbReference>
<keyword evidence="6" id="KW-0963">Cytoplasm</keyword>
<dbReference type="GO" id="GO:0016567">
    <property type="term" value="P:protein ubiquitination"/>
    <property type="evidence" value="ECO:0007669"/>
    <property type="project" value="InterPro"/>
</dbReference>
<evidence type="ECO:0000259" key="20">
    <source>
        <dbReference type="PROSITE" id="PS50089"/>
    </source>
</evidence>
<dbReference type="GO" id="GO:0016874">
    <property type="term" value="F:ligase activity"/>
    <property type="evidence" value="ECO:0007669"/>
    <property type="project" value="UniProtKB-KW"/>
</dbReference>
<evidence type="ECO:0000256" key="18">
    <source>
        <dbReference type="SAM" id="Coils"/>
    </source>
</evidence>
<dbReference type="GO" id="GO:0036297">
    <property type="term" value="P:interstrand cross-link repair"/>
    <property type="evidence" value="ECO:0007669"/>
    <property type="project" value="InterPro"/>
</dbReference>
<keyword evidence="14" id="KW-0862">Zinc</keyword>
<evidence type="ECO:0000256" key="3">
    <source>
        <dbReference type="ARBA" id="ARBA00004496"/>
    </source>
</evidence>
<feature type="non-terminal residue" evidence="21">
    <location>
        <position position="752"/>
    </location>
</feature>
<evidence type="ECO:0000256" key="2">
    <source>
        <dbReference type="ARBA" id="ARBA00004322"/>
    </source>
</evidence>
<dbReference type="Gene3D" id="2.130.10.10">
    <property type="entry name" value="YVTN repeat-like/Quinoprotein amine dehydrogenase"/>
    <property type="match status" value="1"/>
</dbReference>
<dbReference type="InterPro" id="IPR013083">
    <property type="entry name" value="Znf_RING/FYVE/PHD"/>
</dbReference>
<dbReference type="CDD" id="cd16450">
    <property type="entry name" value="mRING-C3HGC3_RFWD3"/>
    <property type="match status" value="1"/>
</dbReference>
<evidence type="ECO:0000256" key="6">
    <source>
        <dbReference type="ARBA" id="ARBA00022490"/>
    </source>
</evidence>
<keyword evidence="10" id="KW-0677">Repeat</keyword>
<dbReference type="PROSITE" id="PS50089">
    <property type="entry name" value="ZF_RING_2"/>
    <property type="match status" value="1"/>
</dbReference>
<evidence type="ECO:0000256" key="16">
    <source>
        <dbReference type="ARBA" id="ARBA00023242"/>
    </source>
</evidence>
<dbReference type="GO" id="GO:0016605">
    <property type="term" value="C:PML body"/>
    <property type="evidence" value="ECO:0007669"/>
    <property type="project" value="UniProtKB-SubCell"/>
</dbReference>
<evidence type="ECO:0000313" key="21">
    <source>
        <dbReference type="EMBL" id="NXR91644.1"/>
    </source>
</evidence>
<evidence type="ECO:0000256" key="17">
    <source>
        <dbReference type="PROSITE-ProRule" id="PRU00175"/>
    </source>
</evidence>
<evidence type="ECO:0000256" key="8">
    <source>
        <dbReference type="ARBA" id="ARBA00022679"/>
    </source>
</evidence>
<dbReference type="Pfam" id="PF23419">
    <property type="entry name" value="WD40_RFWD3"/>
    <property type="match status" value="1"/>
</dbReference>
<sequence>MAQEEMEVDLQPVAGYSVETLRAPEPSAHTVLSSHIPVLGEGGGSAAALPADDAVVTPEAAAREAAAEPDLQTSPATAPSGLQRLQGALDQHQPLPVPQLPQRPQARRARRQQRAGASQRTTSARAALDHYFQLSRTQEPSAGPVPHPEFPRIGRDTQAQHPAETIEVSDSDSSTSEEEEEEEEEAVEAAAPLLPSTQETPPAASSGVSSQVQAEPPQALSQASAVHENHEDEAEIQQKQTTPLKKLEPSVPVAALDEEEGDTCAICFEQWTNAGEHRLSALRCGHLFGYTCIERWLKGQAGKCPQCNKKAKRSDIVVLYARTLKALDTSEQERMRSSLEKEQMLRRQAELESAQSRLQLQVLTDECSKLRRQVQELKALVAQYNVSTSQQPGSSRACLPGSLPSSQSQRKYHLEKVFLVSQTGSCRVMAYCDSLSCLVVSQPSPQSTFIPGCGVKMMSLANLKSSQYIPIHSKQIRGLAFGTRADGLMLSAALDNTLKLTSLATNTVVQTYNAGRPVWSCCWCLDDTNYVYAGLVNGSIMIYDLRDTNSHVQELVPQKSRCPMVSLSYLPRMASASLPYGGILAGTLEGACFWEQKAGNSYRPHHLSLEPGGCIDLQTEINTRHCLATYRPGKNNPCMRCVMMELTCSPLTEGSEDVVCSSNPVQTFSAGPTCKLLTKNAIFQSPEDDGSVFVCAGDEASNSALLWDAGSGSLLQKLPADLPVLDICPLEVNQSHLLATLTEKMVNIYKWQ</sequence>
<reference evidence="21 22" key="1">
    <citation type="submission" date="2019-09" db="EMBL/GenBank/DDBJ databases">
        <title>Bird 10,000 Genomes (B10K) Project - Family phase.</title>
        <authorList>
            <person name="Zhang G."/>
        </authorList>
    </citation>
    <scope>NUCLEOTIDE SEQUENCE [LARGE SCALE GENOMIC DNA]</scope>
    <source>
        <strain evidence="21">B10K-DU-002-83</strain>
    </source>
</reference>
<dbReference type="InterPro" id="IPR036322">
    <property type="entry name" value="WD40_repeat_dom_sf"/>
</dbReference>
<comment type="caution">
    <text evidence="21">The sequence shown here is derived from an EMBL/GenBank/DDBJ whole genome shotgun (WGS) entry which is preliminary data.</text>
</comment>
<dbReference type="SUPFAM" id="SSF57850">
    <property type="entry name" value="RING/U-box"/>
    <property type="match status" value="1"/>
</dbReference>
<keyword evidence="11" id="KW-0227">DNA damage</keyword>
<evidence type="ECO:0000256" key="12">
    <source>
        <dbReference type="ARBA" id="ARBA00022771"/>
    </source>
</evidence>
<evidence type="ECO:0000256" key="11">
    <source>
        <dbReference type="ARBA" id="ARBA00022763"/>
    </source>
</evidence>
<evidence type="ECO:0000256" key="1">
    <source>
        <dbReference type="ARBA" id="ARBA00000900"/>
    </source>
</evidence>
<dbReference type="Gene3D" id="3.30.40.10">
    <property type="entry name" value="Zinc/RING finger domain, C3HC4 (zinc finger)"/>
    <property type="match status" value="1"/>
</dbReference>
<dbReference type="Pfam" id="PF13639">
    <property type="entry name" value="zf-RING_2"/>
    <property type="match status" value="1"/>
</dbReference>
<feature type="domain" description="RING-type" evidence="20">
    <location>
        <begin position="264"/>
        <end position="308"/>
    </location>
</feature>
<evidence type="ECO:0000256" key="4">
    <source>
        <dbReference type="ARBA" id="ARBA00004906"/>
    </source>
</evidence>
<feature type="region of interest" description="Disordered" evidence="19">
    <location>
        <begin position="58"/>
        <end position="249"/>
    </location>
</feature>
<dbReference type="InterPro" id="IPR001841">
    <property type="entry name" value="Znf_RING"/>
</dbReference>
<keyword evidence="21" id="KW-0436">Ligase</keyword>
<dbReference type="InterPro" id="IPR001680">
    <property type="entry name" value="WD40_rpt"/>
</dbReference>
<feature type="compositionally biased region" description="Acidic residues" evidence="19">
    <location>
        <begin position="167"/>
        <end position="187"/>
    </location>
</feature>
<evidence type="ECO:0000256" key="14">
    <source>
        <dbReference type="ARBA" id="ARBA00022833"/>
    </source>
</evidence>
<dbReference type="InterPro" id="IPR037381">
    <property type="entry name" value="RFWD3"/>
</dbReference>
<keyword evidence="9" id="KW-0479">Metal-binding</keyword>
<evidence type="ECO:0000256" key="19">
    <source>
        <dbReference type="SAM" id="MobiDB-lite"/>
    </source>
</evidence>
<keyword evidence="12 17" id="KW-0863">Zinc-finger</keyword>
<feature type="non-terminal residue" evidence="21">
    <location>
        <position position="1"/>
    </location>
</feature>
<keyword evidence="8" id="KW-0808">Transferase</keyword>
<dbReference type="InterPro" id="IPR056527">
    <property type="entry name" value="WD40_RFWD3"/>
</dbReference>
<dbReference type="PANTHER" id="PTHR16047">
    <property type="entry name" value="RFWD3 PROTEIN"/>
    <property type="match status" value="1"/>
</dbReference>
<dbReference type="OrthoDB" id="5600418at2759"/>
<dbReference type="GO" id="GO:0061630">
    <property type="term" value="F:ubiquitin protein ligase activity"/>
    <property type="evidence" value="ECO:0007669"/>
    <property type="project" value="UniProtKB-EC"/>
</dbReference>
<keyword evidence="18" id="KW-0175">Coiled coil</keyword>
<accession>A0A7L2Q5I4</accession>
<dbReference type="GO" id="GO:0008270">
    <property type="term" value="F:zinc ion binding"/>
    <property type="evidence" value="ECO:0007669"/>
    <property type="project" value="UniProtKB-KW"/>
</dbReference>
<evidence type="ECO:0000256" key="15">
    <source>
        <dbReference type="ARBA" id="ARBA00023204"/>
    </source>
</evidence>
<dbReference type="EC" id="2.3.2.27" evidence="5"/>
<organism evidence="21 22">
    <name type="scientific">Hypocryptadius cinnamomeus</name>
    <dbReference type="NCBI Taxonomy" id="589841"/>
    <lineage>
        <taxon>Eukaryota</taxon>
        <taxon>Metazoa</taxon>
        <taxon>Chordata</taxon>
        <taxon>Craniata</taxon>
        <taxon>Vertebrata</taxon>
        <taxon>Euteleostomi</taxon>
        <taxon>Archelosauria</taxon>
        <taxon>Archosauria</taxon>
        <taxon>Dinosauria</taxon>
        <taxon>Saurischia</taxon>
        <taxon>Theropoda</taxon>
        <taxon>Coelurosauria</taxon>
        <taxon>Aves</taxon>
        <taxon>Neognathae</taxon>
        <taxon>Neoaves</taxon>
        <taxon>Telluraves</taxon>
        <taxon>Australaves</taxon>
        <taxon>Passeriformes</taxon>
        <taxon>Sylvioidea</taxon>
        <taxon>Zosteropidae</taxon>
        <taxon>Hypocryptadius</taxon>
    </lineage>
</organism>
<evidence type="ECO:0000256" key="5">
    <source>
        <dbReference type="ARBA" id="ARBA00012483"/>
    </source>
</evidence>
<keyword evidence="22" id="KW-1185">Reference proteome</keyword>
<dbReference type="EMBL" id="VYZP01046604">
    <property type="protein sequence ID" value="NXR91644.1"/>
    <property type="molecule type" value="Genomic_DNA"/>
</dbReference>
<feature type="coiled-coil region" evidence="18">
    <location>
        <begin position="346"/>
        <end position="387"/>
    </location>
</feature>
<comment type="pathway">
    <text evidence="4">Protein modification; protein ubiquitination.</text>
</comment>
<keyword evidence="16" id="KW-0539">Nucleus</keyword>
<dbReference type="GO" id="GO:0005737">
    <property type="term" value="C:cytoplasm"/>
    <property type="evidence" value="ECO:0007669"/>
    <property type="project" value="UniProtKB-SubCell"/>
</dbReference>
<evidence type="ECO:0000256" key="9">
    <source>
        <dbReference type="ARBA" id="ARBA00022723"/>
    </source>
</evidence>
<evidence type="ECO:0000313" key="22">
    <source>
        <dbReference type="Proteomes" id="UP000574191"/>
    </source>
</evidence>
<dbReference type="Proteomes" id="UP000574191">
    <property type="component" value="Unassembled WGS sequence"/>
</dbReference>
<dbReference type="InterPro" id="IPR015943">
    <property type="entry name" value="WD40/YVTN_repeat-like_dom_sf"/>
</dbReference>
<dbReference type="SMART" id="SM00184">
    <property type="entry name" value="RING"/>
    <property type="match status" value="1"/>
</dbReference>
<proteinExistence type="predicted"/>
<keyword evidence="7" id="KW-0853">WD repeat</keyword>
<dbReference type="AlphaFoldDB" id="A0A7L2Q5I4"/>
<comment type="subcellular location">
    <subcellularLocation>
        <location evidence="3">Cytoplasm</location>
    </subcellularLocation>
    <subcellularLocation>
        <location evidence="2">Nucleus</location>
        <location evidence="2">PML body</location>
    </subcellularLocation>
</comment>
<gene>
    <name evidence="21" type="primary">Rfwd3</name>
    <name evidence="21" type="ORF">HYPCIN_R03189</name>
</gene>
<feature type="compositionally biased region" description="Low complexity" evidence="19">
    <location>
        <begin position="203"/>
        <end position="214"/>
    </location>
</feature>
<keyword evidence="13" id="KW-0833">Ubl conjugation pathway</keyword>
<evidence type="ECO:0000256" key="7">
    <source>
        <dbReference type="ARBA" id="ARBA00022574"/>
    </source>
</evidence>
<comment type="catalytic activity">
    <reaction evidence="1">
        <text>S-ubiquitinyl-[E2 ubiquitin-conjugating enzyme]-L-cysteine + [acceptor protein]-L-lysine = [E2 ubiquitin-conjugating enzyme]-L-cysteine + N(6)-ubiquitinyl-[acceptor protein]-L-lysine.</text>
        <dbReference type="EC" id="2.3.2.27"/>
    </reaction>
</comment>
<keyword evidence="15" id="KW-0234">DNA repair</keyword>
<dbReference type="PANTHER" id="PTHR16047:SF7">
    <property type="entry name" value="E3 UBIQUITIN-PROTEIN LIGASE RFWD3"/>
    <property type="match status" value="1"/>
</dbReference>
<protein>
    <recommendedName>
        <fullName evidence="5">RING-type E3 ubiquitin transferase</fullName>
        <ecNumber evidence="5">2.3.2.27</ecNumber>
    </recommendedName>
</protein>
<name>A0A7L2Q5I4_9PASS</name>
<evidence type="ECO:0000256" key="13">
    <source>
        <dbReference type="ARBA" id="ARBA00022786"/>
    </source>
</evidence>